<evidence type="ECO:0000313" key="1">
    <source>
        <dbReference type="EMBL" id="KAL0317572.1"/>
    </source>
</evidence>
<comment type="caution">
    <text evidence="1">The sequence shown here is derived from an EMBL/GenBank/DDBJ whole genome shotgun (WGS) entry which is preliminary data.</text>
</comment>
<reference evidence="1" key="1">
    <citation type="submission" date="2020-06" db="EMBL/GenBank/DDBJ databases">
        <authorList>
            <person name="Li T."/>
            <person name="Hu X."/>
            <person name="Zhang T."/>
            <person name="Song X."/>
            <person name="Zhang H."/>
            <person name="Dai N."/>
            <person name="Sheng W."/>
            <person name="Hou X."/>
            <person name="Wei L."/>
        </authorList>
    </citation>
    <scope>NUCLEOTIDE SEQUENCE</scope>
    <source>
        <strain evidence="1">G01</strain>
        <tissue evidence="1">Leaf</tissue>
    </source>
</reference>
<gene>
    <name evidence="1" type="ORF">Sangu_2171500</name>
</gene>
<reference evidence="1" key="2">
    <citation type="journal article" date="2024" name="Plant">
        <title>Genomic evolution and insights into agronomic trait innovations of Sesamum species.</title>
        <authorList>
            <person name="Miao H."/>
            <person name="Wang L."/>
            <person name="Qu L."/>
            <person name="Liu H."/>
            <person name="Sun Y."/>
            <person name="Le M."/>
            <person name="Wang Q."/>
            <person name="Wei S."/>
            <person name="Zheng Y."/>
            <person name="Lin W."/>
            <person name="Duan Y."/>
            <person name="Cao H."/>
            <person name="Xiong S."/>
            <person name="Wang X."/>
            <person name="Wei L."/>
            <person name="Li C."/>
            <person name="Ma Q."/>
            <person name="Ju M."/>
            <person name="Zhao R."/>
            <person name="Li G."/>
            <person name="Mu C."/>
            <person name="Tian Q."/>
            <person name="Mei H."/>
            <person name="Zhang T."/>
            <person name="Gao T."/>
            <person name="Zhang H."/>
        </authorList>
    </citation>
    <scope>NUCLEOTIDE SEQUENCE</scope>
    <source>
        <strain evidence="1">G01</strain>
    </source>
</reference>
<dbReference type="EMBL" id="JACGWK010000014">
    <property type="protein sequence ID" value="KAL0317572.1"/>
    <property type="molecule type" value="Genomic_DNA"/>
</dbReference>
<proteinExistence type="predicted"/>
<sequence length="244" mass="28238">MQAILTRKWVLLGPVVKSRNLEHVYPIACAALGWQARFPNARVSTAAARGSYHTPLIINLDAKPNQWSGKRKRLMRNRVRNELEEFLSREELRWKQRSKAQWLRERDRNTLFFFMQERVPGDIRILYRGFVIEVVSGALQRKGFSKLSPHSLKDLFWSVHPTTDGIVEVLWGLLARVTDDMNEAESRGKLRGVAISRQGPRVSHLLFADDTLIFCQASEEAMYCVRWVLKEFEAASEMVVNLEK</sequence>
<accession>A0AAW2LG66</accession>
<dbReference type="AlphaFoldDB" id="A0AAW2LG66"/>
<name>A0AAW2LG66_9LAMI</name>
<evidence type="ECO:0008006" key="2">
    <source>
        <dbReference type="Google" id="ProtNLM"/>
    </source>
</evidence>
<organism evidence="1">
    <name type="scientific">Sesamum angustifolium</name>
    <dbReference type="NCBI Taxonomy" id="2727405"/>
    <lineage>
        <taxon>Eukaryota</taxon>
        <taxon>Viridiplantae</taxon>
        <taxon>Streptophyta</taxon>
        <taxon>Embryophyta</taxon>
        <taxon>Tracheophyta</taxon>
        <taxon>Spermatophyta</taxon>
        <taxon>Magnoliopsida</taxon>
        <taxon>eudicotyledons</taxon>
        <taxon>Gunneridae</taxon>
        <taxon>Pentapetalae</taxon>
        <taxon>asterids</taxon>
        <taxon>lamiids</taxon>
        <taxon>Lamiales</taxon>
        <taxon>Pedaliaceae</taxon>
        <taxon>Sesamum</taxon>
    </lineage>
</organism>
<protein>
    <recommendedName>
        <fullName evidence="2">Reverse transcriptase domain-containing protein</fullName>
    </recommendedName>
</protein>